<keyword evidence="2" id="KW-1185">Reference proteome</keyword>
<name>A0A341CFU0_NEOAA</name>
<evidence type="ECO:0000313" key="2">
    <source>
        <dbReference type="Proteomes" id="UP000252040"/>
    </source>
</evidence>
<gene>
    <name evidence="3" type="primary">ZNHIT3</name>
</gene>
<dbReference type="RefSeq" id="XP_024613490.1">
    <property type="nucleotide sequence ID" value="XM_024757722.1"/>
</dbReference>
<proteinExistence type="predicted"/>
<dbReference type="Proteomes" id="UP000252040">
    <property type="component" value="Unplaced"/>
</dbReference>
<dbReference type="CTD" id="9326"/>
<evidence type="ECO:0000313" key="3">
    <source>
        <dbReference type="RefSeq" id="XP_024613490.1"/>
    </source>
</evidence>
<protein>
    <submittedName>
        <fullName evidence="3">Zinc finger HIT domain-containing protein 3 isoform X2</fullName>
    </submittedName>
</protein>
<reference evidence="3" key="1">
    <citation type="submission" date="2025-08" db="UniProtKB">
        <authorList>
            <consortium name="RefSeq"/>
        </authorList>
    </citation>
    <scope>IDENTIFICATION</scope>
    <source>
        <tissue evidence="3">Meat</tissue>
    </source>
</reference>
<dbReference type="AlphaFoldDB" id="A0A341CFU0"/>
<feature type="region of interest" description="Disordered" evidence="1">
    <location>
        <begin position="1"/>
        <end position="42"/>
    </location>
</feature>
<dbReference type="GeneID" id="112408146"/>
<organism evidence="2 3">
    <name type="scientific">Neophocaena asiaeorientalis asiaeorientalis</name>
    <name type="common">Yangtze finless porpoise</name>
    <name type="synonym">Neophocaena phocaenoides subsp. asiaeorientalis</name>
    <dbReference type="NCBI Taxonomy" id="1706337"/>
    <lineage>
        <taxon>Eukaryota</taxon>
        <taxon>Metazoa</taxon>
        <taxon>Chordata</taxon>
        <taxon>Craniata</taxon>
        <taxon>Vertebrata</taxon>
        <taxon>Euteleostomi</taxon>
        <taxon>Mammalia</taxon>
        <taxon>Eutheria</taxon>
        <taxon>Laurasiatheria</taxon>
        <taxon>Artiodactyla</taxon>
        <taxon>Whippomorpha</taxon>
        <taxon>Cetacea</taxon>
        <taxon>Odontoceti</taxon>
        <taxon>Phocoenidae</taxon>
        <taxon>Neophocaena</taxon>
    </lineage>
</organism>
<sequence>MSGPHRTQFVVLAPGRGQPPSTEPPRDGQRPTTDGGTPERIFWPDTVISRPGIEPVPPALEPRSLNHWTTREVPASSLLVHFLLLVVEHILWQFPGRGTRKPLPRGAVPGVLHFLVFPNLITIRDEPPSFLDIGAGGA</sequence>
<evidence type="ECO:0000256" key="1">
    <source>
        <dbReference type="SAM" id="MobiDB-lite"/>
    </source>
</evidence>
<accession>A0A341CFU0</accession>